<evidence type="ECO:0000256" key="1">
    <source>
        <dbReference type="ARBA" id="ARBA00004613"/>
    </source>
</evidence>
<evidence type="ECO:0000256" key="4">
    <source>
        <dbReference type="ARBA" id="ARBA00022737"/>
    </source>
</evidence>
<dbReference type="Gene3D" id="3.30.430.20">
    <property type="entry name" value="Gnk2 domain, C-X8-C-X2-C motif"/>
    <property type="match status" value="1"/>
</dbReference>
<dbReference type="CDD" id="cd23509">
    <property type="entry name" value="Gnk2-like"/>
    <property type="match status" value="1"/>
</dbReference>
<comment type="similarity">
    <text evidence="5">Belongs to the cysteine-rich repeat secretory protein family.</text>
</comment>
<accession>A0A7J7H2P3</accession>
<proteinExistence type="inferred from homology"/>
<organism evidence="7 8">
    <name type="scientific">Camellia sinensis</name>
    <name type="common">Tea plant</name>
    <name type="synonym">Thea sinensis</name>
    <dbReference type="NCBI Taxonomy" id="4442"/>
    <lineage>
        <taxon>Eukaryota</taxon>
        <taxon>Viridiplantae</taxon>
        <taxon>Streptophyta</taxon>
        <taxon>Embryophyta</taxon>
        <taxon>Tracheophyta</taxon>
        <taxon>Spermatophyta</taxon>
        <taxon>Magnoliopsida</taxon>
        <taxon>eudicotyledons</taxon>
        <taxon>Gunneridae</taxon>
        <taxon>Pentapetalae</taxon>
        <taxon>asterids</taxon>
        <taxon>Ericales</taxon>
        <taxon>Theaceae</taxon>
        <taxon>Camellia</taxon>
    </lineage>
</organism>
<keyword evidence="4" id="KW-0677">Repeat</keyword>
<dbReference type="PROSITE" id="PS51473">
    <property type="entry name" value="GNK2"/>
    <property type="match status" value="1"/>
</dbReference>
<feature type="domain" description="Gnk2-homologous" evidence="6">
    <location>
        <begin position="23"/>
        <end position="123"/>
    </location>
</feature>
<keyword evidence="8" id="KW-1185">Reference proteome</keyword>
<evidence type="ECO:0000313" key="8">
    <source>
        <dbReference type="Proteomes" id="UP000593564"/>
    </source>
</evidence>
<dbReference type="InterPro" id="IPR002902">
    <property type="entry name" value="GNK2"/>
</dbReference>
<dbReference type="InterPro" id="IPR038408">
    <property type="entry name" value="GNK2_sf"/>
</dbReference>
<protein>
    <recommendedName>
        <fullName evidence="6">Gnk2-homologous domain-containing protein</fullName>
    </recommendedName>
</protein>
<dbReference type="AlphaFoldDB" id="A0A7J7H2P3"/>
<evidence type="ECO:0000256" key="2">
    <source>
        <dbReference type="ARBA" id="ARBA00022525"/>
    </source>
</evidence>
<sequence>MIYCIKFPQQRYSYKTIAGGTLQTNPAGVWNPENVADVAPFKQAGPLLVKLRSQAAQGGSQRKFATGMTSGDAFLTIYGLSQCTPDLSPQQCIDCLVVAANYIPQCCNASRGARVLAPSCNLQ</sequence>
<comment type="caution">
    <text evidence="7">The sequence shown here is derived from an EMBL/GenBank/DDBJ whole genome shotgun (WGS) entry which is preliminary data.</text>
</comment>
<reference evidence="7 8" key="2">
    <citation type="submission" date="2020-07" db="EMBL/GenBank/DDBJ databases">
        <title>Genome assembly of wild tea tree DASZ reveals pedigree and selection history of tea varieties.</title>
        <authorList>
            <person name="Zhang W."/>
        </authorList>
    </citation>
    <scope>NUCLEOTIDE SEQUENCE [LARGE SCALE GENOMIC DNA]</scope>
    <source>
        <strain evidence="8">cv. G240</strain>
        <tissue evidence="7">Leaf</tissue>
    </source>
</reference>
<keyword evidence="2" id="KW-0964">Secreted</keyword>
<dbReference type="InterPro" id="IPR050581">
    <property type="entry name" value="CRR_secretory_protein"/>
</dbReference>
<name>A0A7J7H2P3_CAMSI</name>
<keyword evidence="3" id="KW-0732">Signal</keyword>
<dbReference type="Pfam" id="PF01657">
    <property type="entry name" value="Stress-antifung"/>
    <property type="match status" value="1"/>
</dbReference>
<gene>
    <name evidence="7" type="ORF">HYC85_016322</name>
</gene>
<evidence type="ECO:0000256" key="5">
    <source>
        <dbReference type="ARBA" id="ARBA00038515"/>
    </source>
</evidence>
<evidence type="ECO:0000256" key="3">
    <source>
        <dbReference type="ARBA" id="ARBA00022729"/>
    </source>
</evidence>
<dbReference type="PANTHER" id="PTHR32411">
    <property type="entry name" value="CYSTEINE-RICH REPEAT SECRETORY PROTEIN 38-RELATED"/>
    <property type="match status" value="1"/>
</dbReference>
<comment type="subcellular location">
    <subcellularLocation>
        <location evidence="1">Secreted</location>
    </subcellularLocation>
</comment>
<evidence type="ECO:0000313" key="7">
    <source>
        <dbReference type="EMBL" id="KAF5946094.1"/>
    </source>
</evidence>
<dbReference type="PANTHER" id="PTHR32411:SF43">
    <property type="entry name" value="CYSTEINE-RICH REPEAT SECRETORY PROTEIN 38"/>
    <property type="match status" value="1"/>
</dbReference>
<dbReference type="EMBL" id="JACBKZ010000007">
    <property type="protein sequence ID" value="KAF5946094.1"/>
    <property type="molecule type" value="Genomic_DNA"/>
</dbReference>
<dbReference type="Proteomes" id="UP000593564">
    <property type="component" value="Unassembled WGS sequence"/>
</dbReference>
<dbReference type="GO" id="GO:0005576">
    <property type="term" value="C:extracellular region"/>
    <property type="evidence" value="ECO:0007669"/>
    <property type="project" value="UniProtKB-SubCell"/>
</dbReference>
<evidence type="ECO:0000259" key="6">
    <source>
        <dbReference type="PROSITE" id="PS51473"/>
    </source>
</evidence>
<reference evidence="8" key="1">
    <citation type="journal article" date="2020" name="Nat. Commun.">
        <title>Genome assembly of wild tea tree DASZ reveals pedigree and selection history of tea varieties.</title>
        <authorList>
            <person name="Zhang W."/>
            <person name="Zhang Y."/>
            <person name="Qiu H."/>
            <person name="Guo Y."/>
            <person name="Wan H."/>
            <person name="Zhang X."/>
            <person name="Scossa F."/>
            <person name="Alseekh S."/>
            <person name="Zhang Q."/>
            <person name="Wang P."/>
            <person name="Xu L."/>
            <person name="Schmidt M.H."/>
            <person name="Jia X."/>
            <person name="Li D."/>
            <person name="Zhu A."/>
            <person name="Guo F."/>
            <person name="Chen W."/>
            <person name="Ni D."/>
            <person name="Usadel B."/>
            <person name="Fernie A.R."/>
            <person name="Wen W."/>
        </authorList>
    </citation>
    <scope>NUCLEOTIDE SEQUENCE [LARGE SCALE GENOMIC DNA]</scope>
    <source>
        <strain evidence="8">cv. G240</strain>
    </source>
</reference>
<dbReference type="FunFam" id="3.30.430.20:FF:000002">
    <property type="entry name" value="Cysteine-rich receptor-like protein kinase 10"/>
    <property type="match status" value="1"/>
</dbReference>